<protein>
    <submittedName>
        <fullName evidence="1">Uncharacterized protein</fullName>
    </submittedName>
</protein>
<sequence>MQVEDIKETRDGSRVRIICVDAKISGGDYDIVGLIKQSDGNDFIEWWDSNNVHDGYIQATSLPGPRDIKI</sequence>
<accession>A0A2H5BN59</accession>
<proteinExistence type="predicted"/>
<dbReference type="Proteomes" id="UP000241701">
    <property type="component" value="Segment"/>
</dbReference>
<organism evidence="1 2">
    <name type="scientific">Klebsiella phage Menlow</name>
    <dbReference type="NCBI Taxonomy" id="2054273"/>
    <lineage>
        <taxon>Viruses</taxon>
        <taxon>Duplodnaviria</taxon>
        <taxon>Heunggongvirae</taxon>
        <taxon>Uroviricota</taxon>
        <taxon>Caudoviricetes</taxon>
        <taxon>Pantevenvirales</taxon>
        <taxon>Ackermannviridae</taxon>
        <taxon>Taipeivirus</taxon>
        <taxon>Taipeivirus menlow</taxon>
    </lineage>
</organism>
<dbReference type="EMBL" id="MG428990">
    <property type="protein sequence ID" value="AUG87758.1"/>
    <property type="molecule type" value="Genomic_DNA"/>
</dbReference>
<reference evidence="2" key="1">
    <citation type="submission" date="2017-11" db="EMBL/GenBank/DDBJ databases">
        <title>Complete Genome of Klebsiella pneumoniae Myophage Menlow.</title>
        <authorList>
            <person name="Newkirk H.N."/>
            <person name="Lessor L."/>
            <person name="Liu M."/>
        </authorList>
    </citation>
    <scope>NUCLEOTIDE SEQUENCE [LARGE SCALE GENOMIC DNA]</scope>
</reference>
<keyword evidence="2" id="KW-1185">Reference proteome</keyword>
<name>A0A2H5BN59_9CAUD</name>
<gene>
    <name evidence="1" type="ORF">CPT_Menlow_057</name>
</gene>
<evidence type="ECO:0000313" key="1">
    <source>
        <dbReference type="EMBL" id="AUG87758.1"/>
    </source>
</evidence>
<evidence type="ECO:0000313" key="2">
    <source>
        <dbReference type="Proteomes" id="UP000241701"/>
    </source>
</evidence>